<dbReference type="OrthoDB" id="2985373at2"/>
<organism evidence="1 2">
    <name type="scientific">Thermoflavimicrobium daqui</name>
    <dbReference type="NCBI Taxonomy" id="2137476"/>
    <lineage>
        <taxon>Bacteria</taxon>
        <taxon>Bacillati</taxon>
        <taxon>Bacillota</taxon>
        <taxon>Bacilli</taxon>
        <taxon>Bacillales</taxon>
        <taxon>Thermoactinomycetaceae</taxon>
        <taxon>Thermoflavimicrobium</taxon>
    </lineage>
</organism>
<accession>A0A364K783</accession>
<reference evidence="1 2" key="1">
    <citation type="submission" date="2018-06" db="EMBL/GenBank/DDBJ databases">
        <title>Thermoflavimicrobium daqus sp. nov., a thermophilic microbe isolated from Moutai-flavour Daqu.</title>
        <authorList>
            <person name="Wang X."/>
            <person name="Zhou H."/>
        </authorList>
    </citation>
    <scope>NUCLEOTIDE SEQUENCE [LARGE SCALE GENOMIC DNA]</scope>
    <source>
        <strain evidence="1 2">FBKL4.011</strain>
    </source>
</reference>
<evidence type="ECO:0000313" key="2">
    <source>
        <dbReference type="Proteomes" id="UP000251213"/>
    </source>
</evidence>
<sequence length="979" mass="115384">MGIYDFAQKLLNNFAELTFKGERLAESLAKYYNYNPTRNLLDQSMWDHIRSGIEAYLSLTQYLERYDLPWDEREMKVALIGYALHDLHKSSLEKKGSEYGLPPADIEVIRDQLCQGLEIDPTEIPAEFIRVAGVSSFSNKMGDFSHLPFTYPWLELYHWIKLMDKAASITSIAECQDGKTLHNLTQLLRYLLPKALTEKMRIEYHYVQDIRGMISSLLHAGMAEVMKEKGYYPWLRFGDGTLYLSFEQEELFKKEDVAKELVQYFFQSINQQADEVNSKDLYDSKSYRCQTLAFMIYSKPEQFAYFFYQLSMEGKAKNFPSTKISEKQLSNYKVKRIEDIYEKLGIDPSFTEDLQEKWFFTSKYFAFFHRLIQRVNNQSQWEAIQVLANYLQLEIEDMYKVVPSRLDGKHMDLPIWLSYRYLKSLSIQGKPVEKVHIEEIREIVREMGIDLLSDLINPEICVEIVDQEMKISQELDNYFGEQLILSWDKQRKLNLIQDKELLKPRKANQGNVCNLCNRHIIGKDKSIREGIIQDIIQVYSNRLLPKEKSVSALHWCGICMFEYLLRQLFGMQRFEKKFLAHRIYLFAIPSFQLTDIALVHLYEELKTIYGAIVVHDRKEQISWQAPLVQQDHRNLRKMIREYFRKYSESFRLEMEERGKPRSNQDLFIAGFPSNVMLFTYDCYKFDEKLERTREEAWMKALTAALSLNKLFGFRIMITEKPFLTLSDIRDIHYAVHLDAPPYKLAKWIQQNIGTNVSELAIPIEHATNILYQLAYMWEVHQNIHPYDVKKPTDKQISEVLHQIETHGIPGSYFFKRQDVEGKYVSETFIRSCVEVNQSMGGKMMGLAQEIALVSLKLYSPDWKQNGRAHRFENLYRTVTKGIREGRDLSQLHGLVLKRLERLHDQSKNNKDLIPYPVNLERVEELINLIYHRFFMEECGGSLAKLSHKENQLADGIYFETYREVQKRIQEKIKSQEDKA</sequence>
<dbReference type="NCBIfam" id="TIGR03174">
    <property type="entry name" value="cas_Csc3"/>
    <property type="match status" value="2"/>
</dbReference>
<dbReference type="EMBL" id="QJKK01000002">
    <property type="protein sequence ID" value="RAL26154.1"/>
    <property type="molecule type" value="Genomic_DNA"/>
</dbReference>
<gene>
    <name evidence="1" type="ORF">DL897_03915</name>
</gene>
<dbReference type="AlphaFoldDB" id="A0A364K783"/>
<protein>
    <recommendedName>
        <fullName evidence="3">CRISPR-associated protein Csc3</fullName>
    </recommendedName>
</protein>
<proteinExistence type="predicted"/>
<evidence type="ECO:0000313" key="1">
    <source>
        <dbReference type="EMBL" id="RAL26154.1"/>
    </source>
</evidence>
<comment type="caution">
    <text evidence="1">The sequence shown here is derived from an EMBL/GenBank/DDBJ whole genome shotgun (WGS) entry which is preliminary data.</text>
</comment>
<keyword evidence="2" id="KW-1185">Reference proteome</keyword>
<dbReference type="Proteomes" id="UP000251213">
    <property type="component" value="Unassembled WGS sequence"/>
</dbReference>
<name>A0A364K783_9BACL</name>
<dbReference type="InterPro" id="IPR017589">
    <property type="entry name" value="CRISPR-assoc_prot_Cas10d/Csc3"/>
</dbReference>
<dbReference type="RefSeq" id="WP_113657839.1">
    <property type="nucleotide sequence ID" value="NZ_KZ845664.1"/>
</dbReference>
<reference evidence="1 2" key="2">
    <citation type="submission" date="2018-06" db="EMBL/GenBank/DDBJ databases">
        <authorList>
            <person name="Zhirakovskaya E."/>
        </authorList>
    </citation>
    <scope>NUCLEOTIDE SEQUENCE [LARGE SCALE GENOMIC DNA]</scope>
    <source>
        <strain evidence="1 2">FBKL4.011</strain>
    </source>
</reference>
<evidence type="ECO:0008006" key="3">
    <source>
        <dbReference type="Google" id="ProtNLM"/>
    </source>
</evidence>